<feature type="region of interest" description="Disordered" evidence="11">
    <location>
        <begin position="1"/>
        <end position="23"/>
    </location>
</feature>
<dbReference type="Pfam" id="PF00581">
    <property type="entry name" value="Rhodanese"/>
    <property type="match status" value="1"/>
</dbReference>
<evidence type="ECO:0000256" key="9">
    <source>
        <dbReference type="ARBA" id="ARBA00023273"/>
    </source>
</evidence>
<sequence>MYNNRMKKVSIGDDLSRKRPPESKKYANVKALTNTGKTITKAAMSWEELNLNVRYRKNEHFRRIRAETLVSLLQAEDDEDSPEVLLLDLRTSEEYDSCHVRGAVNFPKSMLSRAMNPFIPEILEFCNREPQKIIVLYDIKERQSVAAGNIFFEKGIDNVFVLSKGMNSLIQDKFLCENLLIGDVPLPVPSSRASSVASTRASSRAPSVMGTPRKQVGTPRALQPYDTKVKIKLLSSSLRKSKPSSWH</sequence>
<dbReference type="OrthoDB" id="70250at2759"/>
<evidence type="ECO:0000256" key="4">
    <source>
        <dbReference type="ARBA" id="ARBA00022490"/>
    </source>
</evidence>
<dbReference type="GO" id="GO:0060271">
    <property type="term" value="P:cilium assembly"/>
    <property type="evidence" value="ECO:0007669"/>
    <property type="project" value="TreeGrafter"/>
</dbReference>
<name>A0A5B8MUJ5_9CHLO</name>
<accession>A0A5B8MUJ5</accession>
<dbReference type="PROSITE" id="PS50206">
    <property type="entry name" value="RHODANESE_3"/>
    <property type="match status" value="1"/>
</dbReference>
<keyword evidence="9" id="KW-0966">Cell projection</keyword>
<comment type="subcellular location">
    <subcellularLocation>
        <location evidence="1">Cytoplasm</location>
        <location evidence="1">Cytoskeleton</location>
        <location evidence="1">Cilium basal body</location>
    </subcellularLocation>
    <subcellularLocation>
        <location evidence="2">Cytoplasm</location>
        <location evidence="2">Cytoskeleton</location>
        <location evidence="2">Microtubule organizing center</location>
        <location evidence="2">Centrosome</location>
    </subcellularLocation>
</comment>
<dbReference type="CDD" id="cd00158">
    <property type="entry name" value="RHOD"/>
    <property type="match status" value="1"/>
</dbReference>
<evidence type="ECO:0000256" key="7">
    <source>
        <dbReference type="ARBA" id="ARBA00023069"/>
    </source>
</evidence>
<dbReference type="SMART" id="SM00450">
    <property type="entry name" value="RHOD"/>
    <property type="match status" value="1"/>
</dbReference>
<feature type="compositionally biased region" description="Low complexity" evidence="11">
    <location>
        <begin position="189"/>
        <end position="208"/>
    </location>
</feature>
<dbReference type="InterPro" id="IPR036873">
    <property type="entry name" value="Rhodanese-like_dom_sf"/>
</dbReference>
<feature type="region of interest" description="Disordered" evidence="11">
    <location>
        <begin position="189"/>
        <end position="224"/>
    </location>
</feature>
<evidence type="ECO:0000313" key="13">
    <source>
        <dbReference type="EMBL" id="QDZ23132.1"/>
    </source>
</evidence>
<evidence type="ECO:0000256" key="2">
    <source>
        <dbReference type="ARBA" id="ARBA00004300"/>
    </source>
</evidence>
<protein>
    <recommendedName>
        <fullName evidence="12">Rhodanese domain-containing protein</fullName>
    </recommendedName>
</protein>
<evidence type="ECO:0000256" key="6">
    <source>
        <dbReference type="ARBA" id="ARBA00022927"/>
    </source>
</evidence>
<keyword evidence="8" id="KW-0206">Cytoskeleton</keyword>
<gene>
    <name evidence="13" type="ORF">A3770_09p56500</name>
</gene>
<evidence type="ECO:0000256" key="5">
    <source>
        <dbReference type="ARBA" id="ARBA00022794"/>
    </source>
</evidence>
<evidence type="ECO:0000256" key="1">
    <source>
        <dbReference type="ARBA" id="ARBA00004120"/>
    </source>
</evidence>
<dbReference type="GO" id="GO:0015031">
    <property type="term" value="P:protein transport"/>
    <property type="evidence" value="ECO:0007669"/>
    <property type="project" value="UniProtKB-KW"/>
</dbReference>
<keyword evidence="4" id="KW-0963">Cytoplasm</keyword>
<dbReference type="PANTHER" id="PTHR44390">
    <property type="entry name" value="CENTROSOMAL PROTEIN OF 41 KDA"/>
    <property type="match status" value="1"/>
</dbReference>
<dbReference type="SUPFAM" id="SSF52821">
    <property type="entry name" value="Rhodanese/Cell cycle control phosphatase"/>
    <property type="match status" value="1"/>
</dbReference>
<dbReference type="GO" id="GO:0036064">
    <property type="term" value="C:ciliary basal body"/>
    <property type="evidence" value="ECO:0007669"/>
    <property type="project" value="TreeGrafter"/>
</dbReference>
<evidence type="ECO:0000256" key="3">
    <source>
        <dbReference type="ARBA" id="ARBA00022448"/>
    </source>
</evidence>
<dbReference type="PANTHER" id="PTHR44390:SF1">
    <property type="entry name" value="CENTROSOMAL PROTEIN OF 41 KDA"/>
    <property type="match status" value="1"/>
</dbReference>
<evidence type="ECO:0000313" key="14">
    <source>
        <dbReference type="Proteomes" id="UP000316726"/>
    </source>
</evidence>
<dbReference type="STRING" id="1764295.A0A5B8MUJ5"/>
<dbReference type="Proteomes" id="UP000316726">
    <property type="component" value="Chromosome 9"/>
</dbReference>
<dbReference type="InterPro" id="IPR051889">
    <property type="entry name" value="CEP41"/>
</dbReference>
<keyword evidence="7" id="KW-0969">Cilium</keyword>
<evidence type="ECO:0000256" key="8">
    <source>
        <dbReference type="ARBA" id="ARBA00023212"/>
    </source>
</evidence>
<dbReference type="Gene3D" id="3.40.250.10">
    <property type="entry name" value="Rhodanese-like domain"/>
    <property type="match status" value="1"/>
</dbReference>
<keyword evidence="6" id="KW-0653">Protein transport</keyword>
<keyword evidence="5" id="KW-0970">Cilium biogenesis/degradation</keyword>
<evidence type="ECO:0000256" key="11">
    <source>
        <dbReference type="SAM" id="MobiDB-lite"/>
    </source>
</evidence>
<evidence type="ECO:0000259" key="12">
    <source>
        <dbReference type="PROSITE" id="PS50206"/>
    </source>
</evidence>
<proteinExistence type="inferred from homology"/>
<reference evidence="13 14" key="1">
    <citation type="submission" date="2018-07" db="EMBL/GenBank/DDBJ databases">
        <title>The complete nuclear genome of the prasinophyte Chloropicon primus (CCMP1205).</title>
        <authorList>
            <person name="Pombert J.-F."/>
            <person name="Otis C."/>
            <person name="Turmel M."/>
            <person name="Lemieux C."/>
        </authorList>
    </citation>
    <scope>NUCLEOTIDE SEQUENCE [LARGE SCALE GENOMIC DNA]</scope>
    <source>
        <strain evidence="13 14">CCMP1205</strain>
    </source>
</reference>
<dbReference type="InterPro" id="IPR001763">
    <property type="entry name" value="Rhodanese-like_dom"/>
</dbReference>
<organism evidence="13 14">
    <name type="scientific">Chloropicon primus</name>
    <dbReference type="NCBI Taxonomy" id="1764295"/>
    <lineage>
        <taxon>Eukaryota</taxon>
        <taxon>Viridiplantae</taxon>
        <taxon>Chlorophyta</taxon>
        <taxon>Chloropicophyceae</taxon>
        <taxon>Chloropicales</taxon>
        <taxon>Chloropicaceae</taxon>
        <taxon>Chloropicon</taxon>
    </lineage>
</organism>
<evidence type="ECO:0000256" key="10">
    <source>
        <dbReference type="ARBA" id="ARBA00038465"/>
    </source>
</evidence>
<comment type="similarity">
    <text evidence="10">Belongs to the CEP41 family.</text>
</comment>
<dbReference type="AlphaFoldDB" id="A0A5B8MUJ5"/>
<keyword evidence="14" id="KW-1185">Reference proteome</keyword>
<dbReference type="EMBL" id="CP031042">
    <property type="protein sequence ID" value="QDZ23132.1"/>
    <property type="molecule type" value="Genomic_DNA"/>
</dbReference>
<feature type="compositionally biased region" description="Basic and acidic residues" evidence="11">
    <location>
        <begin position="10"/>
        <end position="23"/>
    </location>
</feature>
<keyword evidence="3" id="KW-0813">Transport</keyword>
<feature type="domain" description="Rhodanese" evidence="12">
    <location>
        <begin position="80"/>
        <end position="178"/>
    </location>
</feature>